<dbReference type="Proteomes" id="UP000316471">
    <property type="component" value="Unassembled WGS sequence"/>
</dbReference>
<protein>
    <submittedName>
        <fullName evidence="4">Nitric oxide reductase subunit B</fullName>
    </submittedName>
</protein>
<keyword evidence="2" id="KW-0472">Membrane</keyword>
<dbReference type="PANTHER" id="PTHR10422">
    <property type="entry name" value="CYTOCHROME C OXIDASE SUBUNIT 1"/>
    <property type="match status" value="1"/>
</dbReference>
<feature type="transmembrane region" description="Helical" evidence="2">
    <location>
        <begin position="208"/>
        <end position="226"/>
    </location>
</feature>
<comment type="caution">
    <text evidence="4">The sequence shown here is derived from an EMBL/GenBank/DDBJ whole genome shotgun (WGS) entry which is preliminary data.</text>
</comment>
<dbReference type="InterPro" id="IPR036927">
    <property type="entry name" value="Cyt_c_oxase-like_su1_sf"/>
</dbReference>
<keyword evidence="1" id="KW-0813">Transport</keyword>
<feature type="transmembrane region" description="Helical" evidence="2">
    <location>
        <begin position="233"/>
        <end position="253"/>
    </location>
</feature>
<dbReference type="InterPro" id="IPR000883">
    <property type="entry name" value="Cyt_C_Oxase_1"/>
</dbReference>
<evidence type="ECO:0000259" key="3">
    <source>
        <dbReference type="PROSITE" id="PS50855"/>
    </source>
</evidence>
<feature type="transmembrane region" description="Helical" evidence="2">
    <location>
        <begin position="342"/>
        <end position="362"/>
    </location>
</feature>
<name>A0A562M0S1_9GAMM</name>
<dbReference type="Gene3D" id="1.20.210.10">
    <property type="entry name" value="Cytochrome c oxidase-like, subunit I domain"/>
    <property type="match status" value="1"/>
</dbReference>
<sequence>MIRIQYQTQRLSMRFFMLMLALFFVQVGFGLLLALQHYDPALLAGTLNFNIARAEHLNLGILWILSGFIGTILFVGPLLSKRELYAPWLVKFLFYALVVVTAWNVFAQSFAAKGISGWWMGQPWLQEGLEYLEAGRGADVVILIGFSILAFVVLKTFPPRKEWNEIHWGLAIGVVALTVVWTFGMFFIERQDVSEYFRWYVVHYWVEGVWEVIHITLVGFLLVLLFEANIKSVGYAVFWGVSLIWLSGLIGNAHHYFWIGTPEFWQFWGSLFSALEPLPLIFCFWHIYLDAHHDRKPLKNAPAFYFILGSVVLEQVGAGILGFTMTFALTNVWSHGTWITPAHGHLALFGTFGMLGIAAAYYAVPAMRGITTYDQRLGKLGFWLLFTGMLGIGFAFAMGGTAQVFINRTLALDWFGGDLYPAILFYKGLVLVFGLVFTTGTCIVAYDLITLGLRGRSTTNAPAHDDADAGHAVTRWGRYLTGFEAGTWLLGMWVFGAVITLGLLSFNLPSVQAGNPTLPYTLAWIGYPGLLLITLLFVWRFLASLEARALDPANTAARPRVDLPQVGTA</sequence>
<keyword evidence="1" id="KW-0679">Respiratory chain</keyword>
<feature type="transmembrane region" description="Helical" evidence="2">
    <location>
        <begin position="518"/>
        <end position="539"/>
    </location>
</feature>
<dbReference type="InterPro" id="IPR023616">
    <property type="entry name" value="Cyt_c_oxase-like_su1_dom"/>
</dbReference>
<accession>A0A562M0S1</accession>
<evidence type="ECO:0000256" key="1">
    <source>
        <dbReference type="ARBA" id="ARBA00022660"/>
    </source>
</evidence>
<dbReference type="SUPFAM" id="SSF81442">
    <property type="entry name" value="Cytochrome c oxidase subunit I-like"/>
    <property type="match status" value="1"/>
</dbReference>
<dbReference type="GO" id="GO:0009060">
    <property type="term" value="P:aerobic respiration"/>
    <property type="evidence" value="ECO:0007669"/>
    <property type="project" value="InterPro"/>
</dbReference>
<feature type="transmembrane region" description="Helical" evidence="2">
    <location>
        <begin position="166"/>
        <end position="188"/>
    </location>
</feature>
<keyword evidence="1" id="KW-0249">Electron transport</keyword>
<feature type="transmembrane region" description="Helical" evidence="2">
    <location>
        <begin position="426"/>
        <end position="449"/>
    </location>
</feature>
<dbReference type="GO" id="GO:0020037">
    <property type="term" value="F:heme binding"/>
    <property type="evidence" value="ECO:0007669"/>
    <property type="project" value="InterPro"/>
</dbReference>
<keyword evidence="5" id="KW-1185">Reference proteome</keyword>
<feature type="transmembrane region" description="Helical" evidence="2">
    <location>
        <begin position="265"/>
        <end position="291"/>
    </location>
</feature>
<dbReference type="EMBL" id="VLKP01000002">
    <property type="protein sequence ID" value="TWI13422.1"/>
    <property type="molecule type" value="Genomic_DNA"/>
</dbReference>
<feature type="transmembrane region" description="Helical" evidence="2">
    <location>
        <begin position="135"/>
        <end position="154"/>
    </location>
</feature>
<gene>
    <name evidence="4" type="ORF">IP93_00584</name>
</gene>
<reference evidence="4 5" key="1">
    <citation type="journal article" date="2015" name="Stand. Genomic Sci.">
        <title>Genomic Encyclopedia of Bacterial and Archaeal Type Strains, Phase III: the genomes of soil and plant-associated and newly described type strains.</title>
        <authorList>
            <person name="Whitman W.B."/>
            <person name="Woyke T."/>
            <person name="Klenk H.P."/>
            <person name="Zhou Y."/>
            <person name="Lilburn T.G."/>
            <person name="Beck B.J."/>
            <person name="De Vos P."/>
            <person name="Vandamme P."/>
            <person name="Eisen J.A."/>
            <person name="Garrity G."/>
            <person name="Hugenholtz P."/>
            <person name="Kyrpides N.C."/>
        </authorList>
    </citation>
    <scope>NUCLEOTIDE SEQUENCE [LARGE SCALE GENOMIC DNA]</scope>
    <source>
        <strain evidence="4 5">CGMCC 1.10136</strain>
    </source>
</reference>
<feature type="transmembrane region" description="Helical" evidence="2">
    <location>
        <begin position="92"/>
        <end position="115"/>
    </location>
</feature>
<organism evidence="4 5">
    <name type="scientific">Aerolutibacter ruishenii</name>
    <dbReference type="NCBI Taxonomy" id="686800"/>
    <lineage>
        <taxon>Bacteria</taxon>
        <taxon>Pseudomonadati</taxon>
        <taxon>Pseudomonadota</taxon>
        <taxon>Gammaproteobacteria</taxon>
        <taxon>Lysobacterales</taxon>
        <taxon>Lysobacteraceae</taxon>
        <taxon>Aerolutibacter</taxon>
    </lineage>
</organism>
<keyword evidence="2" id="KW-1133">Transmembrane helix</keyword>
<feature type="transmembrane region" description="Helical" evidence="2">
    <location>
        <begin position="485"/>
        <end position="506"/>
    </location>
</feature>
<dbReference type="PROSITE" id="PS50855">
    <property type="entry name" value="COX1"/>
    <property type="match status" value="1"/>
</dbReference>
<dbReference type="RefSeq" id="WP_242006712.1">
    <property type="nucleotide sequence ID" value="NZ_VLKP01000002.1"/>
</dbReference>
<evidence type="ECO:0000256" key="2">
    <source>
        <dbReference type="SAM" id="Phobius"/>
    </source>
</evidence>
<evidence type="ECO:0000313" key="4">
    <source>
        <dbReference type="EMBL" id="TWI13422.1"/>
    </source>
</evidence>
<dbReference type="AlphaFoldDB" id="A0A562M0S1"/>
<dbReference type="PANTHER" id="PTHR10422:SF38">
    <property type="entry name" value="CYTOCHROME B SUBUNIT OF NITRIC OXIDE REDUCTASE"/>
    <property type="match status" value="1"/>
</dbReference>
<proteinExistence type="predicted"/>
<evidence type="ECO:0000313" key="5">
    <source>
        <dbReference type="Proteomes" id="UP000316471"/>
    </source>
</evidence>
<dbReference type="GO" id="GO:0004129">
    <property type="term" value="F:cytochrome-c oxidase activity"/>
    <property type="evidence" value="ECO:0007669"/>
    <property type="project" value="InterPro"/>
</dbReference>
<feature type="domain" description="Cytochrome oxidase subunit I profile" evidence="3">
    <location>
        <begin position="170"/>
        <end position="400"/>
    </location>
</feature>
<dbReference type="Pfam" id="PF00115">
    <property type="entry name" value="COX1"/>
    <property type="match status" value="1"/>
</dbReference>
<keyword evidence="2" id="KW-0812">Transmembrane</keyword>
<feature type="transmembrane region" description="Helical" evidence="2">
    <location>
        <begin position="303"/>
        <end position="330"/>
    </location>
</feature>
<feature type="transmembrane region" description="Helical" evidence="2">
    <location>
        <begin position="60"/>
        <end position="80"/>
    </location>
</feature>
<dbReference type="GO" id="GO:0016020">
    <property type="term" value="C:membrane"/>
    <property type="evidence" value="ECO:0007669"/>
    <property type="project" value="InterPro"/>
</dbReference>
<feature type="transmembrane region" description="Helical" evidence="2">
    <location>
        <begin position="382"/>
        <end position="406"/>
    </location>
</feature>